<name>A0A1N7D698_9EURY</name>
<keyword evidence="2" id="KW-1185">Reference proteome</keyword>
<dbReference type="AlphaFoldDB" id="A0A1N7D698"/>
<dbReference type="Proteomes" id="UP000185936">
    <property type="component" value="Unassembled WGS sequence"/>
</dbReference>
<accession>A0A1N7D698</accession>
<proteinExistence type="predicted"/>
<organism evidence="1 2">
    <name type="scientific">Natronorubrum thiooxidans</name>
    <dbReference type="NCBI Taxonomy" id="308853"/>
    <lineage>
        <taxon>Archaea</taxon>
        <taxon>Methanobacteriati</taxon>
        <taxon>Methanobacteriota</taxon>
        <taxon>Stenosarchaea group</taxon>
        <taxon>Halobacteria</taxon>
        <taxon>Halobacteriales</taxon>
        <taxon>Natrialbaceae</taxon>
        <taxon>Natronorubrum</taxon>
    </lineage>
</organism>
<evidence type="ECO:0000313" key="1">
    <source>
        <dbReference type="EMBL" id="SIR71342.1"/>
    </source>
</evidence>
<protein>
    <submittedName>
        <fullName evidence="1">Uncharacterized protein</fullName>
    </submittedName>
</protein>
<sequence>MVSSNSGSDLTELTENMKGILKVLADADGEALRGVEVRRRLREDYGIELSKRAMNGVIARTTRYPRHMVNIEWVDESDIDGNTRHVSHQLKPDYIDEVREQLQ</sequence>
<reference evidence="2" key="1">
    <citation type="submission" date="2017-01" db="EMBL/GenBank/DDBJ databases">
        <authorList>
            <person name="Varghese N."/>
            <person name="Submissions S."/>
        </authorList>
    </citation>
    <scope>NUCLEOTIDE SEQUENCE [LARGE SCALE GENOMIC DNA]</scope>
    <source>
        <strain evidence="2">type strain: HArc-</strain>
    </source>
</reference>
<dbReference type="RefSeq" id="WP_076607727.1">
    <property type="nucleotide sequence ID" value="NZ_FTNR01000002.1"/>
</dbReference>
<dbReference type="OrthoDB" id="350568at2157"/>
<gene>
    <name evidence="1" type="ORF">SAMN05421752_1024</name>
</gene>
<evidence type="ECO:0000313" key="2">
    <source>
        <dbReference type="Proteomes" id="UP000185936"/>
    </source>
</evidence>
<dbReference type="EMBL" id="FTNR01000002">
    <property type="protein sequence ID" value="SIR71342.1"/>
    <property type="molecule type" value="Genomic_DNA"/>
</dbReference>